<comment type="caution">
    <text evidence="2">The sequence shown here is derived from an EMBL/GenBank/DDBJ whole genome shotgun (WGS) entry which is preliminary data.</text>
</comment>
<dbReference type="InterPro" id="IPR018739">
    <property type="entry name" value="DUF2281"/>
</dbReference>
<proteinExistence type="predicted"/>
<evidence type="ECO:0000259" key="1">
    <source>
        <dbReference type="Pfam" id="PF10047"/>
    </source>
</evidence>
<dbReference type="EMBL" id="SFCA01000103">
    <property type="protein sequence ID" value="TRT54918.1"/>
    <property type="molecule type" value="Genomic_DNA"/>
</dbReference>
<dbReference type="AlphaFoldDB" id="A0A551Y1U6"/>
<evidence type="ECO:0000313" key="2">
    <source>
        <dbReference type="EMBL" id="TRT54918.1"/>
    </source>
</evidence>
<name>A0A551Y1U6_MICAE</name>
<gene>
    <name evidence="2" type="ORF">EWV85_10170</name>
</gene>
<protein>
    <submittedName>
        <fullName evidence="2">DUF2281 domain-containing protein</fullName>
    </submittedName>
</protein>
<sequence length="90" mass="10451">MIATTFPQTQAENPLSDILIEKISQLSLSQQQEVLNFVEFLQYKKQPKKTIWDKIAEITKNVPDEEWAKLPTDGALEHDHYLYGTPKKYS</sequence>
<dbReference type="Pfam" id="PF10047">
    <property type="entry name" value="DUF2281"/>
    <property type="match status" value="1"/>
</dbReference>
<organism evidence="2 3">
    <name type="scientific">Microcystis aeruginosa Ma_QC_C_20070703_M131</name>
    <dbReference type="NCBI Taxonomy" id="2486263"/>
    <lineage>
        <taxon>Bacteria</taxon>
        <taxon>Bacillati</taxon>
        <taxon>Cyanobacteriota</taxon>
        <taxon>Cyanophyceae</taxon>
        <taxon>Oscillatoriophycideae</taxon>
        <taxon>Chroococcales</taxon>
        <taxon>Microcystaceae</taxon>
        <taxon>Microcystis</taxon>
    </lineage>
</organism>
<reference evidence="2 3" key="1">
    <citation type="submission" date="2019-01" db="EMBL/GenBank/DDBJ databases">
        <title>Coherence of Microcystis species and biogeography revealed through population genomics.</title>
        <authorList>
            <person name="Perez-Carrascal O.M."/>
            <person name="Terrat Y."/>
            <person name="Giani A."/>
            <person name="Fortin N."/>
            <person name="Tromas N."/>
            <person name="Shapiro B.J."/>
        </authorList>
    </citation>
    <scope>NUCLEOTIDE SEQUENCE [LARGE SCALE GENOMIC DNA]</scope>
    <source>
        <strain evidence="2">Ma_QC_C_20070703_M131</strain>
    </source>
</reference>
<evidence type="ECO:0000313" key="3">
    <source>
        <dbReference type="Proteomes" id="UP000316443"/>
    </source>
</evidence>
<feature type="domain" description="DUF2281" evidence="1">
    <location>
        <begin position="19"/>
        <end position="50"/>
    </location>
</feature>
<dbReference type="Proteomes" id="UP000316443">
    <property type="component" value="Unassembled WGS sequence"/>
</dbReference>
<accession>A0A551Y1U6</accession>